<dbReference type="InParanoid" id="A7RRM2"/>
<dbReference type="PROSITE" id="PS50002">
    <property type="entry name" value="SH3"/>
    <property type="match status" value="1"/>
</dbReference>
<reference evidence="5 6" key="1">
    <citation type="journal article" date="2007" name="Science">
        <title>Sea anemone genome reveals ancestral eumetazoan gene repertoire and genomic organization.</title>
        <authorList>
            <person name="Putnam N.H."/>
            <person name="Srivastava M."/>
            <person name="Hellsten U."/>
            <person name="Dirks B."/>
            <person name="Chapman J."/>
            <person name="Salamov A."/>
            <person name="Terry A."/>
            <person name="Shapiro H."/>
            <person name="Lindquist E."/>
            <person name="Kapitonov V.V."/>
            <person name="Jurka J."/>
            <person name="Genikhovich G."/>
            <person name="Grigoriev I.V."/>
            <person name="Lucas S.M."/>
            <person name="Steele R.E."/>
            <person name="Finnerty J.R."/>
            <person name="Technau U."/>
            <person name="Martindale M.Q."/>
            <person name="Rokhsar D.S."/>
        </authorList>
    </citation>
    <scope>NUCLEOTIDE SEQUENCE [LARGE SCALE GENOMIC DNA]</scope>
    <source>
        <strain evidence="6">CH2 X CH6</strain>
    </source>
</reference>
<evidence type="ECO:0000259" key="4">
    <source>
        <dbReference type="PROSITE" id="PS50002"/>
    </source>
</evidence>
<keyword evidence="6" id="KW-1185">Reference proteome</keyword>
<dbReference type="InterPro" id="IPR036236">
    <property type="entry name" value="Znf_C2H2_sf"/>
</dbReference>
<feature type="region of interest" description="Disordered" evidence="3">
    <location>
        <begin position="18"/>
        <end position="63"/>
    </location>
</feature>
<dbReference type="PhylomeDB" id="A7RRM2"/>
<sequence length="227" mass="25455">MAKGRGRGMLRLEYWSPCRRPGQARDPTIKPVAVSDLVRPQGKSTDAKKQHANGPPVPPIKEGSKPVQLLAKYNYKANPNRPGGFDEMSLTAGEKLEFIATHSVNPYWWEAKREESGEVAFVPASYIMVLESKLETLPWLEDMKAAKEKRKEEMEETNSGIFGNAPPPLFKPYVSAYSRTHDSTAPESARKFYCEVCDKTLNGPKPYQAHMVSRAHRDEVEAASYIS</sequence>
<accession>A7RRM2</accession>
<protein>
    <recommendedName>
        <fullName evidence="4">SH3 domain-containing protein</fullName>
    </recommendedName>
</protein>
<dbReference type="InterPro" id="IPR001452">
    <property type="entry name" value="SH3_domain"/>
</dbReference>
<evidence type="ECO:0000256" key="2">
    <source>
        <dbReference type="PROSITE-ProRule" id="PRU00192"/>
    </source>
</evidence>
<dbReference type="eggNOG" id="ENOG502S3RV">
    <property type="taxonomic scope" value="Eukaryota"/>
</dbReference>
<dbReference type="InterPro" id="IPR036028">
    <property type="entry name" value="SH3-like_dom_sf"/>
</dbReference>
<gene>
    <name evidence="5" type="ORF">NEMVEDRAFT_v1g236569</name>
</gene>
<dbReference type="GO" id="GO:0003676">
    <property type="term" value="F:nucleic acid binding"/>
    <property type="evidence" value="ECO:0007669"/>
    <property type="project" value="InterPro"/>
</dbReference>
<dbReference type="PROSITE" id="PS00028">
    <property type="entry name" value="ZINC_FINGER_C2H2_1"/>
    <property type="match status" value="1"/>
</dbReference>
<dbReference type="OMA" id="KPYQAHM"/>
<evidence type="ECO:0000256" key="3">
    <source>
        <dbReference type="SAM" id="MobiDB-lite"/>
    </source>
</evidence>
<dbReference type="InterPro" id="IPR013087">
    <property type="entry name" value="Znf_C2H2_type"/>
</dbReference>
<evidence type="ECO:0000256" key="1">
    <source>
        <dbReference type="ARBA" id="ARBA00022443"/>
    </source>
</evidence>
<dbReference type="SMART" id="SM00451">
    <property type="entry name" value="ZnF_U1"/>
    <property type="match status" value="1"/>
</dbReference>
<evidence type="ECO:0000313" key="6">
    <source>
        <dbReference type="Proteomes" id="UP000001593"/>
    </source>
</evidence>
<proteinExistence type="predicted"/>
<dbReference type="Gene3D" id="2.30.30.40">
    <property type="entry name" value="SH3 Domains"/>
    <property type="match status" value="1"/>
</dbReference>
<dbReference type="Proteomes" id="UP000001593">
    <property type="component" value="Unassembled WGS sequence"/>
</dbReference>
<dbReference type="EMBL" id="DS469532">
    <property type="protein sequence ID" value="EDO45784.1"/>
    <property type="molecule type" value="Genomic_DNA"/>
</dbReference>
<feature type="domain" description="SH3" evidence="4">
    <location>
        <begin position="64"/>
        <end position="132"/>
    </location>
</feature>
<dbReference type="KEGG" id="nve:5517859"/>
<dbReference type="SUPFAM" id="SSF57667">
    <property type="entry name" value="beta-beta-alpha zinc fingers"/>
    <property type="match status" value="1"/>
</dbReference>
<organism evidence="5 6">
    <name type="scientific">Nematostella vectensis</name>
    <name type="common">Starlet sea anemone</name>
    <dbReference type="NCBI Taxonomy" id="45351"/>
    <lineage>
        <taxon>Eukaryota</taxon>
        <taxon>Metazoa</taxon>
        <taxon>Cnidaria</taxon>
        <taxon>Anthozoa</taxon>
        <taxon>Hexacorallia</taxon>
        <taxon>Actiniaria</taxon>
        <taxon>Edwardsiidae</taxon>
        <taxon>Nematostella</taxon>
    </lineage>
</organism>
<dbReference type="AlphaFoldDB" id="A7RRM2"/>
<dbReference type="Gene3D" id="3.30.160.60">
    <property type="entry name" value="Classic Zinc Finger"/>
    <property type="match status" value="1"/>
</dbReference>
<dbReference type="GO" id="GO:0008270">
    <property type="term" value="F:zinc ion binding"/>
    <property type="evidence" value="ECO:0007669"/>
    <property type="project" value="InterPro"/>
</dbReference>
<dbReference type="SMART" id="SM00326">
    <property type="entry name" value="SH3"/>
    <property type="match status" value="1"/>
</dbReference>
<dbReference type="InterPro" id="IPR003604">
    <property type="entry name" value="Matrin/U1-like-C_Znf_C2H2"/>
</dbReference>
<dbReference type="Pfam" id="PF12874">
    <property type="entry name" value="zf-met"/>
    <property type="match status" value="1"/>
</dbReference>
<keyword evidence="1 2" id="KW-0728">SH3 domain</keyword>
<evidence type="ECO:0000313" key="5">
    <source>
        <dbReference type="EMBL" id="EDO45784.1"/>
    </source>
</evidence>
<dbReference type="SUPFAM" id="SSF50044">
    <property type="entry name" value="SH3-domain"/>
    <property type="match status" value="1"/>
</dbReference>
<name>A7RRM2_NEMVE</name>
<dbReference type="OrthoDB" id="5971719at2759"/>
<dbReference type="HOGENOM" id="CLU_1220966_0_0_1"/>